<name>G8QUT8_SPHPG</name>
<dbReference type="PROSITE" id="PS51257">
    <property type="entry name" value="PROKAR_LIPOPROTEIN"/>
    <property type="match status" value="1"/>
</dbReference>
<organism evidence="1 2">
    <name type="scientific">Sphaerochaeta pleomorpha (strain ATCC BAA-1885 / DSM 22778 / Grapes)</name>
    <dbReference type="NCBI Taxonomy" id="158190"/>
    <lineage>
        <taxon>Bacteria</taxon>
        <taxon>Pseudomonadati</taxon>
        <taxon>Spirochaetota</taxon>
        <taxon>Spirochaetia</taxon>
        <taxon>Spirochaetales</taxon>
        <taxon>Sphaerochaetaceae</taxon>
        <taxon>Sphaerochaeta</taxon>
    </lineage>
</organism>
<protein>
    <submittedName>
        <fullName evidence="1">Uncharacterized protein</fullName>
    </submittedName>
</protein>
<dbReference type="AlphaFoldDB" id="G8QUT8"/>
<sequence>MKKHTILMLILLFGFACSLYAKTFTMVYLDRTSVTMEALSFVKKQIKTQKSPLKLAYANGFKGLKGNEDVVVILNTGLSQGTDQRITTYLSQITDKKKVMVVNLYSLGNQAMYERILASDSVHGVDEISAASWYDEGKGFSKGNTLSLDMHTQWVTELFSAVEGK</sequence>
<dbReference type="RefSeq" id="WP_014268963.1">
    <property type="nucleotide sequence ID" value="NC_016633.1"/>
</dbReference>
<reference evidence="1 2" key="1">
    <citation type="submission" date="2011-11" db="EMBL/GenBank/DDBJ databases">
        <title>Complete sequence of Spirochaeta sp. grapes.</title>
        <authorList>
            <consortium name="US DOE Joint Genome Institute"/>
            <person name="Lucas S."/>
            <person name="Han J."/>
            <person name="Lapidus A."/>
            <person name="Cheng J.-F."/>
            <person name="Goodwin L."/>
            <person name="Pitluck S."/>
            <person name="Peters L."/>
            <person name="Ovchinnikova G."/>
            <person name="Munk A.C."/>
            <person name="Detter J.C."/>
            <person name="Han C."/>
            <person name="Tapia R."/>
            <person name="Land M."/>
            <person name="Hauser L."/>
            <person name="Kyrpides N."/>
            <person name="Ivanova N."/>
            <person name="Pagani I."/>
            <person name="Ritalahtilisa K."/>
            <person name="Loeffler F."/>
            <person name="Woyke T."/>
        </authorList>
    </citation>
    <scope>NUCLEOTIDE SEQUENCE [LARGE SCALE GENOMIC DNA]</scope>
    <source>
        <strain evidence="2">ATCC BAA-1885 / DSM 22778 / Grapes</strain>
    </source>
</reference>
<gene>
    <name evidence="1" type="ordered locus">SpiGrapes_0251</name>
</gene>
<accession>G8QUT8</accession>
<dbReference type="Proteomes" id="UP000005632">
    <property type="component" value="Chromosome"/>
</dbReference>
<dbReference type="STRING" id="158190.SpiGrapes_0251"/>
<dbReference type="EMBL" id="CP003155">
    <property type="protein sequence ID" value="AEV28114.1"/>
    <property type="molecule type" value="Genomic_DNA"/>
</dbReference>
<evidence type="ECO:0000313" key="1">
    <source>
        <dbReference type="EMBL" id="AEV28114.1"/>
    </source>
</evidence>
<keyword evidence="2" id="KW-1185">Reference proteome</keyword>
<proteinExistence type="predicted"/>
<evidence type="ECO:0000313" key="2">
    <source>
        <dbReference type="Proteomes" id="UP000005632"/>
    </source>
</evidence>
<dbReference type="HOGENOM" id="CLU_1609738_0_0_12"/>
<dbReference type="KEGG" id="sgp:SpiGrapes_0251"/>